<evidence type="ECO:0000313" key="4">
    <source>
        <dbReference type="Proteomes" id="UP000094761"/>
    </source>
</evidence>
<dbReference type="SUPFAM" id="SSF54975">
    <property type="entry name" value="Acylphosphatase/BLUF domain-like"/>
    <property type="match status" value="1"/>
</dbReference>
<evidence type="ECO:0000313" key="3">
    <source>
        <dbReference type="EMBL" id="OAM98616.1"/>
    </source>
</evidence>
<feature type="domain" description="BLUF" evidence="1">
    <location>
        <begin position="1"/>
        <end position="92"/>
    </location>
</feature>
<dbReference type="RefSeq" id="WP_069668114.1">
    <property type="nucleotide sequence ID" value="NZ_JAPFIM010000004.1"/>
</dbReference>
<name>A0A178JB34_9VIBR</name>
<dbReference type="Proteomes" id="UP001150001">
    <property type="component" value="Unassembled WGS sequence"/>
</dbReference>
<dbReference type="Proteomes" id="UP000094761">
    <property type="component" value="Unassembled WGS sequence"/>
</dbReference>
<accession>A0A178JB34</accession>
<dbReference type="EMBL" id="LUAX01000006">
    <property type="protein sequence ID" value="OAM98616.1"/>
    <property type="molecule type" value="Genomic_DNA"/>
</dbReference>
<reference evidence="3 4" key="1">
    <citation type="submission" date="2016-03" db="EMBL/GenBank/DDBJ databases">
        <title>Draft genome sequence of the Vibrio tubiashii subs. europaeus.</title>
        <authorList>
            <person name="Spinard E."/>
            <person name="Dubert J."/>
            <person name="Nelson D.R."/>
            <person name="Barja J.L."/>
        </authorList>
    </citation>
    <scope>NUCLEOTIDE SEQUENCE [LARGE SCALE GENOMIC DNA]</scope>
    <source>
        <strain evidence="4">PP-638</strain>
        <strain evidence="3">PP2-638</strain>
    </source>
</reference>
<dbReference type="EMBL" id="JAPFIT010000027">
    <property type="protein sequence ID" value="MDC5742655.1"/>
    <property type="molecule type" value="Genomic_DNA"/>
</dbReference>
<evidence type="ECO:0000313" key="2">
    <source>
        <dbReference type="EMBL" id="MDC5742655.1"/>
    </source>
</evidence>
<sequence length="136" mass="15335">MIRLLYYSVASREMTMMDLKGILDVARKNNHQRDITGMLCFDNEYFLQILEGEPTAVSELFLIIGNDERHHDVTIMGVQSIEKRAFGEWNMGYAGSSEALQAQLAALKIDTFDPTVLDTKQAAVLLYELSKAQTSL</sequence>
<dbReference type="GeneID" id="78077047"/>
<dbReference type="GO" id="GO:0009882">
    <property type="term" value="F:blue light photoreceptor activity"/>
    <property type="evidence" value="ECO:0007669"/>
    <property type="project" value="InterPro"/>
</dbReference>
<dbReference type="Gene3D" id="3.30.70.100">
    <property type="match status" value="1"/>
</dbReference>
<evidence type="ECO:0000259" key="1">
    <source>
        <dbReference type="PROSITE" id="PS50925"/>
    </source>
</evidence>
<dbReference type="SMART" id="SM01034">
    <property type="entry name" value="BLUF"/>
    <property type="match status" value="1"/>
</dbReference>
<proteinExistence type="predicted"/>
<keyword evidence="5" id="KW-1185">Reference proteome</keyword>
<reference evidence="2" key="2">
    <citation type="submission" date="2022-11" db="EMBL/GenBank/DDBJ databases">
        <title>Role of the vibriolysin VemA secreted by the emergent pathogen Vibrio europaeus in the colonization of Manila clam mucus.</title>
        <authorList>
            <person name="Martinez C."/>
            <person name="Rodriguez S."/>
            <person name="Vences A."/>
            <person name="Barja J.L."/>
            <person name="Toranzo A.E."/>
            <person name="Dubert J."/>
        </authorList>
    </citation>
    <scope>NUCLEOTIDE SEQUENCE</scope>
    <source>
        <strain evidence="2">3454</strain>
    </source>
</reference>
<dbReference type="OrthoDB" id="557705at2"/>
<dbReference type="InterPro" id="IPR036046">
    <property type="entry name" value="Acylphosphatase-like_dom_sf"/>
</dbReference>
<dbReference type="InterPro" id="IPR007024">
    <property type="entry name" value="BLUF_domain"/>
</dbReference>
<dbReference type="AlphaFoldDB" id="A0A178JB34"/>
<comment type="caution">
    <text evidence="3">The sequence shown here is derived from an EMBL/GenBank/DDBJ whole genome shotgun (WGS) entry which is preliminary data.</text>
</comment>
<gene>
    <name evidence="3" type="ORF">AZ468_15140</name>
    <name evidence="2" type="ORF">OPW20_21570</name>
</gene>
<evidence type="ECO:0000313" key="5">
    <source>
        <dbReference type="Proteomes" id="UP001150001"/>
    </source>
</evidence>
<dbReference type="Pfam" id="PF04940">
    <property type="entry name" value="BLUF"/>
    <property type="match status" value="1"/>
</dbReference>
<dbReference type="GO" id="GO:0071949">
    <property type="term" value="F:FAD binding"/>
    <property type="evidence" value="ECO:0007669"/>
    <property type="project" value="InterPro"/>
</dbReference>
<dbReference type="PROSITE" id="PS50925">
    <property type="entry name" value="BLUF"/>
    <property type="match status" value="1"/>
</dbReference>
<organism evidence="3 4">
    <name type="scientific">Vibrio europaeus</name>
    <dbReference type="NCBI Taxonomy" id="300876"/>
    <lineage>
        <taxon>Bacteria</taxon>
        <taxon>Pseudomonadati</taxon>
        <taxon>Pseudomonadota</taxon>
        <taxon>Gammaproteobacteria</taxon>
        <taxon>Vibrionales</taxon>
        <taxon>Vibrionaceae</taxon>
        <taxon>Vibrio</taxon>
        <taxon>Vibrio oreintalis group</taxon>
    </lineage>
</organism>
<protein>
    <submittedName>
        <fullName evidence="2">BLUF domain-containing protein</fullName>
    </submittedName>
    <submittedName>
        <fullName evidence="3">Blue light sensor protein</fullName>
    </submittedName>
</protein>